<dbReference type="InterPro" id="IPR001920">
    <property type="entry name" value="Asp/Glu_race"/>
</dbReference>
<dbReference type="PROSITE" id="PS00924">
    <property type="entry name" value="ASP_GLU_RACEMASE_2"/>
    <property type="match status" value="1"/>
</dbReference>
<dbReference type="AlphaFoldDB" id="A0A3L8PSB5"/>
<dbReference type="InterPro" id="IPR018187">
    <property type="entry name" value="Asp/Glu_racemase_AS_1"/>
</dbReference>
<comment type="catalytic activity">
    <reaction evidence="1 7">
        <text>L-glutamate = D-glutamate</text>
        <dbReference type="Rhea" id="RHEA:12813"/>
        <dbReference type="ChEBI" id="CHEBI:29985"/>
        <dbReference type="ChEBI" id="CHEBI:29986"/>
        <dbReference type="EC" id="5.1.1.3"/>
    </reaction>
</comment>
<dbReference type="RefSeq" id="WP_121840390.1">
    <property type="nucleotide sequence ID" value="NZ_ML014831.1"/>
</dbReference>
<dbReference type="InterPro" id="IPR015942">
    <property type="entry name" value="Asp/Glu/hydantoin_racemase"/>
</dbReference>
<evidence type="ECO:0000256" key="5">
    <source>
        <dbReference type="ARBA" id="ARBA00023235"/>
    </source>
</evidence>
<dbReference type="Proteomes" id="UP000281474">
    <property type="component" value="Unassembled WGS sequence"/>
</dbReference>
<dbReference type="FunFam" id="3.40.50.1860:FF:000001">
    <property type="entry name" value="Glutamate racemase"/>
    <property type="match status" value="1"/>
</dbReference>
<accession>A0A3L8PSB5</accession>
<feature type="active site" description="Proton donor/acceptor" evidence="7">
    <location>
        <position position="183"/>
    </location>
</feature>
<dbReference type="PROSITE" id="PS00923">
    <property type="entry name" value="ASP_GLU_RACEMASE_1"/>
    <property type="match status" value="1"/>
</dbReference>
<keyword evidence="3 7" id="KW-0133">Cell shape</keyword>
<dbReference type="OrthoDB" id="9801055at2"/>
<comment type="pathway">
    <text evidence="7">Cell wall biogenesis; peptidoglycan biosynthesis.</text>
</comment>
<keyword evidence="4 7" id="KW-0573">Peptidoglycan synthesis</keyword>
<evidence type="ECO:0000256" key="2">
    <source>
        <dbReference type="ARBA" id="ARBA00013090"/>
    </source>
</evidence>
<dbReference type="SUPFAM" id="SSF53681">
    <property type="entry name" value="Aspartate/glutamate racemase"/>
    <property type="match status" value="2"/>
</dbReference>
<feature type="active site" description="Proton donor/acceptor" evidence="7">
    <location>
        <position position="73"/>
    </location>
</feature>
<feature type="binding site" evidence="7">
    <location>
        <begin position="41"/>
        <end position="42"/>
    </location>
    <ligand>
        <name>substrate</name>
    </ligand>
</feature>
<name>A0A3L8PSB5_9GAMM</name>
<dbReference type="UniPathway" id="UPA00219"/>
<evidence type="ECO:0000256" key="6">
    <source>
        <dbReference type="ARBA" id="ARBA00023316"/>
    </source>
</evidence>
<evidence type="ECO:0000256" key="1">
    <source>
        <dbReference type="ARBA" id="ARBA00001602"/>
    </source>
</evidence>
<comment type="similarity">
    <text evidence="7">Belongs to the aspartate/glutamate racemases family.</text>
</comment>
<evidence type="ECO:0000256" key="7">
    <source>
        <dbReference type="HAMAP-Rule" id="MF_00258"/>
    </source>
</evidence>
<dbReference type="Gene3D" id="3.40.50.1860">
    <property type="match status" value="2"/>
</dbReference>
<protein>
    <recommendedName>
        <fullName evidence="2 7">Glutamate racemase</fullName>
        <ecNumber evidence="2 7">5.1.1.3</ecNumber>
    </recommendedName>
</protein>
<dbReference type="GO" id="GO:0071555">
    <property type="term" value="P:cell wall organization"/>
    <property type="evidence" value="ECO:0007669"/>
    <property type="project" value="UniProtKB-KW"/>
</dbReference>
<dbReference type="InterPro" id="IPR004391">
    <property type="entry name" value="Glu_race"/>
</dbReference>
<dbReference type="GO" id="GO:0009252">
    <property type="term" value="P:peptidoglycan biosynthetic process"/>
    <property type="evidence" value="ECO:0007669"/>
    <property type="project" value="UniProtKB-UniRule"/>
</dbReference>
<dbReference type="HAMAP" id="MF_00258">
    <property type="entry name" value="Glu_racemase"/>
    <property type="match status" value="1"/>
</dbReference>
<dbReference type="Pfam" id="PF01177">
    <property type="entry name" value="Asp_Glu_race"/>
    <property type="match status" value="1"/>
</dbReference>
<sequence>MPQSILVFDSGVGGLSILSEIQKQLPDHNYYYLFDNVRLPYGTLAEATLISGAVDLITAVVRKLEPDLIVIACNTASTLILDELRRHVDIPVVGVVPAIKPAAIMSQTKHIGVLATPGTIAREYIQSLINQYASKCTVSLFAVNELVEIAERKLEAKTVAGADIETVFSKVHLNDIDVLVLGCTHFPLLKEEIQQYVGEKITLVDSGEAIANRVKTLLNQKMKSETVKGVTQAWHTTMMINENLTVNLEKRGFKKISPIKELLG</sequence>
<dbReference type="PANTHER" id="PTHR21198:SF2">
    <property type="entry name" value="GLUTAMATE RACEMASE"/>
    <property type="match status" value="1"/>
</dbReference>
<organism evidence="8 9">
    <name type="scientific">Parashewanella curva</name>
    <dbReference type="NCBI Taxonomy" id="2338552"/>
    <lineage>
        <taxon>Bacteria</taxon>
        <taxon>Pseudomonadati</taxon>
        <taxon>Pseudomonadota</taxon>
        <taxon>Gammaproteobacteria</taxon>
        <taxon>Alteromonadales</taxon>
        <taxon>Shewanellaceae</taxon>
        <taxon>Parashewanella</taxon>
    </lineage>
</organism>
<comment type="function">
    <text evidence="7">Provides the (R)-glutamate required for cell wall biosynthesis.</text>
</comment>
<dbReference type="NCBIfam" id="TIGR00067">
    <property type="entry name" value="glut_race"/>
    <property type="match status" value="1"/>
</dbReference>
<dbReference type="GO" id="GO:0008881">
    <property type="term" value="F:glutamate racemase activity"/>
    <property type="evidence" value="ECO:0007669"/>
    <property type="project" value="UniProtKB-UniRule"/>
</dbReference>
<evidence type="ECO:0000313" key="8">
    <source>
        <dbReference type="EMBL" id="RLV58285.1"/>
    </source>
</evidence>
<feature type="binding site" evidence="7">
    <location>
        <begin position="9"/>
        <end position="10"/>
    </location>
    <ligand>
        <name>substrate</name>
    </ligand>
</feature>
<keyword evidence="6 7" id="KW-0961">Cell wall biogenesis/degradation</keyword>
<dbReference type="EMBL" id="QZEI01000082">
    <property type="protein sequence ID" value="RLV58285.1"/>
    <property type="molecule type" value="Genomic_DNA"/>
</dbReference>
<dbReference type="GO" id="GO:0008360">
    <property type="term" value="P:regulation of cell shape"/>
    <property type="evidence" value="ECO:0007669"/>
    <property type="project" value="UniProtKB-KW"/>
</dbReference>
<evidence type="ECO:0000256" key="3">
    <source>
        <dbReference type="ARBA" id="ARBA00022960"/>
    </source>
</evidence>
<feature type="binding site" evidence="7">
    <location>
        <begin position="74"/>
        <end position="75"/>
    </location>
    <ligand>
        <name>substrate</name>
    </ligand>
</feature>
<dbReference type="EC" id="5.1.1.3" evidence="2 7"/>
<keyword evidence="5 7" id="KW-0413">Isomerase</keyword>
<keyword evidence="9" id="KW-1185">Reference proteome</keyword>
<reference evidence="8 9" key="1">
    <citation type="submission" date="2018-09" db="EMBL/GenBank/DDBJ databases">
        <title>Phylogeny of the Shewanellaceae, and recommendation for two new genera, Pseudoshewanella and Parashewanella.</title>
        <authorList>
            <person name="Wang G."/>
        </authorList>
    </citation>
    <scope>NUCLEOTIDE SEQUENCE [LARGE SCALE GENOMIC DNA]</scope>
    <source>
        <strain evidence="8 9">C51</strain>
    </source>
</reference>
<evidence type="ECO:0000313" key="9">
    <source>
        <dbReference type="Proteomes" id="UP000281474"/>
    </source>
</evidence>
<comment type="caution">
    <text evidence="8">The sequence shown here is derived from an EMBL/GenBank/DDBJ whole genome shotgun (WGS) entry which is preliminary data.</text>
</comment>
<dbReference type="InterPro" id="IPR033134">
    <property type="entry name" value="Asp/Glu_racemase_AS_2"/>
</dbReference>
<dbReference type="PANTHER" id="PTHR21198">
    <property type="entry name" value="GLUTAMATE RACEMASE"/>
    <property type="match status" value="1"/>
</dbReference>
<gene>
    <name evidence="7" type="primary">murI</name>
    <name evidence="8" type="ORF">D5018_18055</name>
</gene>
<evidence type="ECO:0000256" key="4">
    <source>
        <dbReference type="ARBA" id="ARBA00022984"/>
    </source>
</evidence>
<proteinExistence type="inferred from homology"/>
<feature type="binding site" evidence="7">
    <location>
        <begin position="184"/>
        <end position="185"/>
    </location>
    <ligand>
        <name>substrate</name>
    </ligand>
</feature>